<sequence length="307" mass="33732">MRLRIDLAYDGTDFRGWATQPGLRTVQHEVETALAVALRVGVRDDDPPGSARVPVVCAGRTDAGVHARGQVLHADVDEQAVTVSAGRSPAPPLEALVRRLNGILPPDVVVRRVSRAPEGFDARFSATWRRYTYRVADRAESLDPLARHHVLVWPRPLDVGLLAAGSAALVGHHDFAAFCKRREGATTVRTLLDLDWRRTPTGLVEASVRADAFCHSMVRALVGCLLTVGEGRRPVEWPAQVLLSRERQPQVAVAHAHGLTLEEVAYPGDDELAERADQTRARRAALPEPHPREPHPIKHRHSPEETA</sequence>
<evidence type="ECO:0000256" key="3">
    <source>
        <dbReference type="ARBA" id="ARBA00023235"/>
    </source>
</evidence>
<comment type="catalytic activity">
    <reaction evidence="4 7">
        <text>uridine(38/39/40) in tRNA = pseudouridine(38/39/40) in tRNA</text>
        <dbReference type="Rhea" id="RHEA:22376"/>
        <dbReference type="Rhea" id="RHEA-COMP:10085"/>
        <dbReference type="Rhea" id="RHEA-COMP:10087"/>
        <dbReference type="ChEBI" id="CHEBI:65314"/>
        <dbReference type="ChEBI" id="CHEBI:65315"/>
        <dbReference type="EC" id="5.4.99.12"/>
    </reaction>
</comment>
<feature type="active site" description="Nucleophile" evidence="4 5">
    <location>
        <position position="62"/>
    </location>
</feature>
<dbReference type="NCBIfam" id="TIGR00071">
    <property type="entry name" value="hisT_truA"/>
    <property type="match status" value="1"/>
</dbReference>
<dbReference type="Pfam" id="PF01416">
    <property type="entry name" value="PseudoU_synth_1"/>
    <property type="match status" value="1"/>
</dbReference>
<organism evidence="10 11">
    <name type="scientific">Nocardioides marinisabuli</name>
    <dbReference type="NCBI Taxonomy" id="419476"/>
    <lineage>
        <taxon>Bacteria</taxon>
        <taxon>Bacillati</taxon>
        <taxon>Actinomycetota</taxon>
        <taxon>Actinomycetes</taxon>
        <taxon>Propionibacteriales</taxon>
        <taxon>Nocardioidaceae</taxon>
        <taxon>Nocardioides</taxon>
    </lineage>
</organism>
<comment type="caution">
    <text evidence="4">Lacks conserved residue(s) required for the propagation of feature annotation.</text>
</comment>
<comment type="function">
    <text evidence="4">Formation of pseudouridine at positions 38, 39 and 40 in the anticodon stem and loop of transfer RNAs.</text>
</comment>
<gene>
    <name evidence="4" type="primary">truA</name>
    <name evidence="10" type="ORF">BKA08_000525</name>
</gene>
<name>A0A7Y9JNV7_9ACTN</name>
<feature type="region of interest" description="Disordered" evidence="8">
    <location>
        <begin position="266"/>
        <end position="307"/>
    </location>
</feature>
<dbReference type="EMBL" id="JACCBE010000001">
    <property type="protein sequence ID" value="NYD56287.1"/>
    <property type="molecule type" value="Genomic_DNA"/>
</dbReference>
<dbReference type="Proteomes" id="UP000516957">
    <property type="component" value="Unassembled WGS sequence"/>
</dbReference>
<dbReference type="Gene3D" id="3.30.70.580">
    <property type="entry name" value="Pseudouridine synthase I, catalytic domain, N-terminal subdomain"/>
    <property type="match status" value="1"/>
</dbReference>
<keyword evidence="11" id="KW-1185">Reference proteome</keyword>
<dbReference type="AlphaFoldDB" id="A0A7Y9JNV7"/>
<dbReference type="GO" id="GO:0160147">
    <property type="term" value="F:tRNA pseudouridine(38-40) synthase activity"/>
    <property type="evidence" value="ECO:0007669"/>
    <property type="project" value="UniProtKB-EC"/>
</dbReference>
<dbReference type="HAMAP" id="MF_00171">
    <property type="entry name" value="TruA"/>
    <property type="match status" value="1"/>
</dbReference>
<dbReference type="GO" id="GO:0003723">
    <property type="term" value="F:RNA binding"/>
    <property type="evidence" value="ECO:0007669"/>
    <property type="project" value="InterPro"/>
</dbReference>
<evidence type="ECO:0000259" key="9">
    <source>
        <dbReference type="Pfam" id="PF01416"/>
    </source>
</evidence>
<proteinExistence type="inferred from homology"/>
<dbReference type="RefSeq" id="WP_179614215.1">
    <property type="nucleotide sequence ID" value="NZ_CP059163.1"/>
</dbReference>
<dbReference type="GO" id="GO:0031119">
    <property type="term" value="P:tRNA pseudouridine synthesis"/>
    <property type="evidence" value="ECO:0007669"/>
    <property type="project" value="UniProtKB-UniRule"/>
</dbReference>
<dbReference type="InterPro" id="IPR020103">
    <property type="entry name" value="PsdUridine_synth_cat_dom_sf"/>
</dbReference>
<evidence type="ECO:0000256" key="7">
    <source>
        <dbReference type="RuleBase" id="RU003792"/>
    </source>
</evidence>
<feature type="binding site" evidence="4 6">
    <location>
        <position position="131"/>
    </location>
    <ligand>
        <name>substrate</name>
    </ligand>
</feature>
<dbReference type="Gene3D" id="3.30.70.660">
    <property type="entry name" value="Pseudouridine synthase I, catalytic domain, C-terminal subdomain"/>
    <property type="match status" value="1"/>
</dbReference>
<evidence type="ECO:0000256" key="8">
    <source>
        <dbReference type="SAM" id="MobiDB-lite"/>
    </source>
</evidence>
<feature type="domain" description="Pseudouridine synthase I TruA alpha/beta" evidence="9">
    <location>
        <begin position="168"/>
        <end position="267"/>
    </location>
</feature>
<dbReference type="InterPro" id="IPR020095">
    <property type="entry name" value="PsdUridine_synth_TruA_C"/>
</dbReference>
<comment type="subunit">
    <text evidence="4">Homodimer.</text>
</comment>
<dbReference type="InterPro" id="IPR020097">
    <property type="entry name" value="PsdUridine_synth_TruA_a/b_dom"/>
</dbReference>
<accession>A0A7Y9JNV7</accession>
<dbReference type="FunFam" id="3.30.70.660:FF:000003">
    <property type="entry name" value="tRNA pseudouridine synthase A"/>
    <property type="match status" value="1"/>
</dbReference>
<dbReference type="PIRSF" id="PIRSF001430">
    <property type="entry name" value="tRNA_psdUrid_synth"/>
    <property type="match status" value="1"/>
</dbReference>
<evidence type="ECO:0000256" key="2">
    <source>
        <dbReference type="ARBA" id="ARBA00022694"/>
    </source>
</evidence>
<keyword evidence="3 4" id="KW-0413">Isomerase</keyword>
<feature type="compositionally biased region" description="Basic and acidic residues" evidence="8">
    <location>
        <begin position="289"/>
        <end position="307"/>
    </location>
</feature>
<reference evidence="10 11" key="1">
    <citation type="submission" date="2020-07" db="EMBL/GenBank/DDBJ databases">
        <title>Sequencing the genomes of 1000 actinobacteria strains.</title>
        <authorList>
            <person name="Klenk H.-P."/>
        </authorList>
    </citation>
    <scope>NUCLEOTIDE SEQUENCE [LARGE SCALE GENOMIC DNA]</scope>
    <source>
        <strain evidence="10 11">DSM 18965</strain>
    </source>
</reference>
<dbReference type="InterPro" id="IPR020094">
    <property type="entry name" value="TruA/RsuA/RluB/E/F_N"/>
</dbReference>
<evidence type="ECO:0000313" key="10">
    <source>
        <dbReference type="EMBL" id="NYD56287.1"/>
    </source>
</evidence>
<protein>
    <recommendedName>
        <fullName evidence="4">tRNA pseudouridine synthase A</fullName>
        <ecNumber evidence="4">5.4.99.12</ecNumber>
    </recommendedName>
    <alternativeName>
        <fullName evidence="4">tRNA pseudouridine(38-40) synthase</fullName>
    </alternativeName>
    <alternativeName>
        <fullName evidence="4">tRNA pseudouridylate synthase I</fullName>
    </alternativeName>
    <alternativeName>
        <fullName evidence="4">tRNA-uridine isomerase I</fullName>
    </alternativeName>
</protein>
<dbReference type="PANTHER" id="PTHR11142">
    <property type="entry name" value="PSEUDOURIDYLATE SYNTHASE"/>
    <property type="match status" value="1"/>
</dbReference>
<evidence type="ECO:0000313" key="11">
    <source>
        <dbReference type="Proteomes" id="UP000516957"/>
    </source>
</evidence>
<keyword evidence="2 4" id="KW-0819">tRNA processing</keyword>
<comment type="similarity">
    <text evidence="1 4 7">Belongs to the tRNA pseudouridine synthase TruA family.</text>
</comment>
<evidence type="ECO:0000256" key="6">
    <source>
        <dbReference type="PIRSR" id="PIRSR001430-2"/>
    </source>
</evidence>
<dbReference type="PANTHER" id="PTHR11142:SF0">
    <property type="entry name" value="TRNA PSEUDOURIDINE SYNTHASE-LIKE 1"/>
    <property type="match status" value="1"/>
</dbReference>
<dbReference type="EC" id="5.4.99.12" evidence="4"/>
<dbReference type="SUPFAM" id="SSF55120">
    <property type="entry name" value="Pseudouridine synthase"/>
    <property type="match status" value="1"/>
</dbReference>
<evidence type="ECO:0000256" key="1">
    <source>
        <dbReference type="ARBA" id="ARBA00009375"/>
    </source>
</evidence>
<evidence type="ECO:0000256" key="4">
    <source>
        <dbReference type="HAMAP-Rule" id="MF_00171"/>
    </source>
</evidence>
<dbReference type="CDD" id="cd02570">
    <property type="entry name" value="PseudoU_synth_EcTruA"/>
    <property type="match status" value="1"/>
</dbReference>
<evidence type="ECO:0000256" key="5">
    <source>
        <dbReference type="PIRSR" id="PIRSR001430-1"/>
    </source>
</evidence>
<dbReference type="InterPro" id="IPR001406">
    <property type="entry name" value="PsdUridine_synth_TruA"/>
</dbReference>
<comment type="caution">
    <text evidence="10">The sequence shown here is derived from an EMBL/GenBank/DDBJ whole genome shotgun (WGS) entry which is preliminary data.</text>
</comment>